<keyword evidence="1" id="KW-0175">Coiled coil</keyword>
<name>A0A0R3JX22_CALMK</name>
<dbReference type="STRING" id="908809.ABG79_00250"/>
<dbReference type="AlphaFoldDB" id="A0A0R3JX22"/>
<gene>
    <name evidence="3" type="ORF">ABG79_00250</name>
</gene>
<dbReference type="RefSeq" id="WP_057976278.1">
    <property type="nucleotide sequence ID" value="NZ_LKHP01000001.1"/>
</dbReference>
<comment type="caution">
    <text evidence="3">The sequence shown here is derived from an EMBL/GenBank/DDBJ whole genome shotgun (WGS) entry which is preliminary data.</text>
</comment>
<feature type="coiled-coil region" evidence="1">
    <location>
        <begin position="64"/>
        <end position="91"/>
    </location>
</feature>
<evidence type="ECO:0000256" key="2">
    <source>
        <dbReference type="SAM" id="Phobius"/>
    </source>
</evidence>
<keyword evidence="2" id="KW-1133">Transmembrane helix</keyword>
<sequence>MFENLLNKNKDIDFLKAYYLSNKKSEFDFKKILYFIAVELAVFIIISSVLLYKATYYKIQNENLSRKIGELQKIEKQLNEFQAIKTLYEKKLSINNKVTEDNDYINNAIVELEQITPSEVIYENINISKGKIMFIIKSSKEENIAQFLNNLQNSDKFSNISFNGISNQNNIKRTSISADIVRK</sequence>
<dbReference type="OrthoDB" id="1953876at2"/>
<reference evidence="3 4" key="1">
    <citation type="submission" date="2015-09" db="EMBL/GenBank/DDBJ databases">
        <title>Draft genome sequence of a Caloramator mitchellensis, a moderate thermophile from the Great Artesian Basin of Australia.</title>
        <authorList>
            <person name="Patel B.K."/>
        </authorList>
    </citation>
    <scope>NUCLEOTIDE SEQUENCE [LARGE SCALE GENOMIC DNA]</scope>
    <source>
        <strain evidence="3 4">VF08</strain>
    </source>
</reference>
<proteinExistence type="predicted"/>
<dbReference type="Proteomes" id="UP000052015">
    <property type="component" value="Unassembled WGS sequence"/>
</dbReference>
<keyword evidence="4" id="KW-1185">Reference proteome</keyword>
<keyword evidence="2" id="KW-0812">Transmembrane</keyword>
<dbReference type="InterPro" id="IPR052534">
    <property type="entry name" value="Extracell_DNA_Util/SecSys_Comp"/>
</dbReference>
<evidence type="ECO:0000313" key="4">
    <source>
        <dbReference type="Proteomes" id="UP000052015"/>
    </source>
</evidence>
<accession>A0A0R3JX22</accession>
<keyword evidence="2" id="KW-0472">Membrane</keyword>
<organism evidence="3 4">
    <name type="scientific">Caloramator mitchellensis</name>
    <dbReference type="NCBI Taxonomy" id="908809"/>
    <lineage>
        <taxon>Bacteria</taxon>
        <taxon>Bacillati</taxon>
        <taxon>Bacillota</taxon>
        <taxon>Clostridia</taxon>
        <taxon>Eubacteriales</taxon>
        <taxon>Clostridiaceae</taxon>
        <taxon>Caloramator</taxon>
    </lineage>
</organism>
<dbReference type="EMBL" id="LKHP01000001">
    <property type="protein sequence ID" value="KRQ88083.1"/>
    <property type="molecule type" value="Genomic_DNA"/>
</dbReference>
<dbReference type="Pfam" id="PF05137">
    <property type="entry name" value="PilN"/>
    <property type="match status" value="1"/>
</dbReference>
<dbReference type="PANTHER" id="PTHR40278:SF1">
    <property type="entry name" value="DNA UTILIZATION PROTEIN HOFN"/>
    <property type="match status" value="1"/>
</dbReference>
<dbReference type="InterPro" id="IPR007813">
    <property type="entry name" value="PilN"/>
</dbReference>
<protein>
    <submittedName>
        <fullName evidence="3">Fimbrial assembly protein (PilN)</fullName>
    </submittedName>
</protein>
<feature type="transmembrane region" description="Helical" evidence="2">
    <location>
        <begin position="32"/>
        <end position="52"/>
    </location>
</feature>
<evidence type="ECO:0000256" key="1">
    <source>
        <dbReference type="SAM" id="Coils"/>
    </source>
</evidence>
<evidence type="ECO:0000313" key="3">
    <source>
        <dbReference type="EMBL" id="KRQ88083.1"/>
    </source>
</evidence>
<dbReference type="PANTHER" id="PTHR40278">
    <property type="entry name" value="DNA UTILIZATION PROTEIN HOFN"/>
    <property type="match status" value="1"/>
</dbReference>